<evidence type="ECO:0000256" key="1">
    <source>
        <dbReference type="SAM" id="MobiDB-lite"/>
    </source>
</evidence>
<protein>
    <submittedName>
        <fullName evidence="2">Uncharacterized protein</fullName>
    </submittedName>
</protein>
<proteinExistence type="predicted"/>
<keyword evidence="3" id="KW-1185">Reference proteome</keyword>
<feature type="region of interest" description="Disordered" evidence="1">
    <location>
        <begin position="62"/>
        <end position="322"/>
    </location>
</feature>
<feature type="compositionally biased region" description="Basic and acidic residues" evidence="1">
    <location>
        <begin position="289"/>
        <end position="322"/>
    </location>
</feature>
<feature type="compositionally biased region" description="Basic residues" evidence="1">
    <location>
        <begin position="137"/>
        <end position="162"/>
    </location>
</feature>
<feature type="compositionally biased region" description="Polar residues" evidence="1">
    <location>
        <begin position="67"/>
        <end position="88"/>
    </location>
</feature>
<dbReference type="Gramene" id="GBG78129">
    <property type="protein sequence ID" value="GBG78129"/>
    <property type="gene ID" value="CBR_g26166"/>
</dbReference>
<reference evidence="2 3" key="1">
    <citation type="journal article" date="2018" name="Cell">
        <title>The Chara Genome: Secondary Complexity and Implications for Plant Terrestrialization.</title>
        <authorList>
            <person name="Nishiyama T."/>
            <person name="Sakayama H."/>
            <person name="Vries J.D."/>
            <person name="Buschmann H."/>
            <person name="Saint-Marcoux D."/>
            <person name="Ullrich K.K."/>
            <person name="Haas F.B."/>
            <person name="Vanderstraeten L."/>
            <person name="Becker D."/>
            <person name="Lang D."/>
            <person name="Vosolsobe S."/>
            <person name="Rombauts S."/>
            <person name="Wilhelmsson P.K.I."/>
            <person name="Janitza P."/>
            <person name="Kern R."/>
            <person name="Heyl A."/>
            <person name="Rumpler F."/>
            <person name="Villalobos L.I.A.C."/>
            <person name="Clay J.M."/>
            <person name="Skokan R."/>
            <person name="Toyoda A."/>
            <person name="Suzuki Y."/>
            <person name="Kagoshima H."/>
            <person name="Schijlen E."/>
            <person name="Tajeshwar N."/>
            <person name="Catarino B."/>
            <person name="Hetherington A.J."/>
            <person name="Saltykova A."/>
            <person name="Bonnot C."/>
            <person name="Breuninger H."/>
            <person name="Symeonidi A."/>
            <person name="Radhakrishnan G.V."/>
            <person name="Van Nieuwerburgh F."/>
            <person name="Deforce D."/>
            <person name="Chang C."/>
            <person name="Karol K.G."/>
            <person name="Hedrich R."/>
            <person name="Ulvskov P."/>
            <person name="Glockner G."/>
            <person name="Delwiche C.F."/>
            <person name="Petrasek J."/>
            <person name="Van de Peer Y."/>
            <person name="Friml J."/>
            <person name="Beilby M."/>
            <person name="Dolan L."/>
            <person name="Kohara Y."/>
            <person name="Sugano S."/>
            <person name="Fujiyama A."/>
            <person name="Delaux P.-M."/>
            <person name="Quint M."/>
            <person name="TheiBen G."/>
            <person name="Hagemann M."/>
            <person name="Harholt J."/>
            <person name="Dunand C."/>
            <person name="Zachgo S."/>
            <person name="Langdale J."/>
            <person name="Maumus F."/>
            <person name="Straeten D.V.D."/>
            <person name="Gould S.B."/>
            <person name="Rensing S.A."/>
        </authorList>
    </citation>
    <scope>NUCLEOTIDE SEQUENCE [LARGE SCALE GENOMIC DNA]</scope>
    <source>
        <strain evidence="2 3">S276</strain>
    </source>
</reference>
<dbReference type="AlphaFoldDB" id="A0A388L749"/>
<accession>A0A388L749</accession>
<sequence>MRSSPELQGIRFDLVPSAKTRFQESLVIDLAEDGHMNIEVVCSETPWCEVCRRFYHWSSDNACPARNKSSTVENGKKSASNGKLQQDKIQLVSDKEKGKDKEEKREERVIKEKSDEGCKDDQGNKDKGGPSREDRNKGKKRGGKVKLKAKKHVHPVVRKKWSYRVVSSRKGADIEDHREGMEEGDMGQEATPTPVNETRNEANGPQSLVEEPTRMVSEKVSVSGEEHASTKKKRDGSPEEILEDDVVEIRDSDTDEDEGMSEEESTEESDEDFEENEGIIEEEEEEEELVGKMSEDREGEGNGKGDKDLRQEAEGEGGKLEGKEKGVVGYLDKGEGNKEEMLSIWDEDIYTRPETQASSASTE</sequence>
<comment type="caution">
    <text evidence="2">The sequence shown here is derived from an EMBL/GenBank/DDBJ whole genome shotgun (WGS) entry which is preliminary data.</text>
</comment>
<dbReference type="EMBL" id="BFEA01000287">
    <property type="protein sequence ID" value="GBG78129.1"/>
    <property type="molecule type" value="Genomic_DNA"/>
</dbReference>
<feature type="compositionally biased region" description="Acidic residues" evidence="1">
    <location>
        <begin position="253"/>
        <end position="288"/>
    </location>
</feature>
<name>A0A388L749_CHABU</name>
<feature type="compositionally biased region" description="Polar residues" evidence="1">
    <location>
        <begin position="190"/>
        <end position="206"/>
    </location>
</feature>
<gene>
    <name evidence="2" type="ORF">CBR_g26166</name>
</gene>
<feature type="compositionally biased region" description="Basic and acidic residues" evidence="1">
    <location>
        <begin position="93"/>
        <end position="136"/>
    </location>
</feature>
<feature type="compositionally biased region" description="Basic and acidic residues" evidence="1">
    <location>
        <begin position="170"/>
        <end position="181"/>
    </location>
</feature>
<evidence type="ECO:0000313" key="2">
    <source>
        <dbReference type="EMBL" id="GBG78129.1"/>
    </source>
</evidence>
<organism evidence="2 3">
    <name type="scientific">Chara braunii</name>
    <name type="common">Braun's stonewort</name>
    <dbReference type="NCBI Taxonomy" id="69332"/>
    <lineage>
        <taxon>Eukaryota</taxon>
        <taxon>Viridiplantae</taxon>
        <taxon>Streptophyta</taxon>
        <taxon>Charophyceae</taxon>
        <taxon>Charales</taxon>
        <taxon>Characeae</taxon>
        <taxon>Chara</taxon>
    </lineage>
</organism>
<evidence type="ECO:0000313" key="3">
    <source>
        <dbReference type="Proteomes" id="UP000265515"/>
    </source>
</evidence>
<dbReference type="Proteomes" id="UP000265515">
    <property type="component" value="Unassembled WGS sequence"/>
</dbReference>